<gene>
    <name evidence="3" type="ORF">FHR99_000485</name>
</gene>
<evidence type="ECO:0000313" key="3">
    <source>
        <dbReference type="EMBL" id="MBB3046249.1"/>
    </source>
</evidence>
<organism evidence="3 4">
    <name type="scientific">Litorivivens lipolytica</name>
    <dbReference type="NCBI Taxonomy" id="1524264"/>
    <lineage>
        <taxon>Bacteria</taxon>
        <taxon>Pseudomonadati</taxon>
        <taxon>Pseudomonadota</taxon>
        <taxon>Gammaproteobacteria</taxon>
        <taxon>Litorivivens</taxon>
    </lineage>
</organism>
<evidence type="ECO:0000313" key="4">
    <source>
        <dbReference type="Proteomes" id="UP000537130"/>
    </source>
</evidence>
<comment type="caution">
    <text evidence="3">The sequence shown here is derived from an EMBL/GenBank/DDBJ whole genome shotgun (WGS) entry which is preliminary data.</text>
</comment>
<proteinExistence type="inferred from homology"/>
<dbReference type="SUPFAM" id="SSF55347">
    <property type="entry name" value="Glyceraldehyde-3-phosphate dehydrogenase-like, C-terminal domain"/>
    <property type="match status" value="1"/>
</dbReference>
<name>A0A7W4Z477_9GAMM</name>
<evidence type="ECO:0000259" key="2">
    <source>
        <dbReference type="Pfam" id="PF02774"/>
    </source>
</evidence>
<dbReference type="GO" id="GO:0008652">
    <property type="term" value="P:amino acid biosynthetic process"/>
    <property type="evidence" value="ECO:0007669"/>
    <property type="project" value="InterPro"/>
</dbReference>
<dbReference type="InterPro" id="IPR036291">
    <property type="entry name" value="NAD(P)-bd_dom_sf"/>
</dbReference>
<dbReference type="GO" id="GO:0016620">
    <property type="term" value="F:oxidoreductase activity, acting on the aldehyde or oxo group of donors, NAD or NADP as acceptor"/>
    <property type="evidence" value="ECO:0007669"/>
    <property type="project" value="InterPro"/>
</dbReference>
<dbReference type="Proteomes" id="UP000537130">
    <property type="component" value="Unassembled WGS sequence"/>
</dbReference>
<dbReference type="Gene3D" id="3.40.50.720">
    <property type="entry name" value="NAD(P)-binding Rossmann-like Domain"/>
    <property type="match status" value="1"/>
</dbReference>
<dbReference type="GO" id="GO:0046983">
    <property type="term" value="F:protein dimerization activity"/>
    <property type="evidence" value="ECO:0007669"/>
    <property type="project" value="InterPro"/>
</dbReference>
<sequence>MRIGLCGVEGAIADGLLEQLAESELGLTSLSVFSLAPAEGASVRFEGRTLPVLALSDLEFSELDVLVMVEAHPELEELADRANSLGCHLIDASLAATTGRWVVPELMQDERVDYPVFWALPNPALSALAPVLDGLLAGNELLSVSALICESASAQGEQGTRQLAAETARLLNGQGLEGDGPQMAFNLLPGMLENAERLEQGLQDLLGIDLSVCRLDSVQLPLFYGQGIHLTATLAQPVMLDACVESWRELGVHIVENKKNFSTVTLAEDDRIHVSKIQAGRKGEHSLRAWIIADNVRKSAVVNTTRLIEILIKSSI</sequence>
<dbReference type="Pfam" id="PF02774">
    <property type="entry name" value="Semialdhyde_dhC"/>
    <property type="match status" value="1"/>
</dbReference>
<dbReference type="PANTHER" id="PTHR46278:SF2">
    <property type="entry name" value="ASPARTATE-SEMIALDEHYDE DEHYDROGENASE"/>
    <property type="match status" value="1"/>
</dbReference>
<dbReference type="SUPFAM" id="SSF51735">
    <property type="entry name" value="NAD(P)-binding Rossmann-fold domains"/>
    <property type="match status" value="1"/>
</dbReference>
<feature type="domain" description="Semialdehyde dehydrogenase dimerisation" evidence="2">
    <location>
        <begin position="128"/>
        <end position="298"/>
    </location>
</feature>
<protein>
    <submittedName>
        <fullName evidence="3">Aspartate-semialdehyde dehydrogenase</fullName>
    </submittedName>
</protein>
<dbReference type="EMBL" id="JACHWY010000001">
    <property type="protein sequence ID" value="MBB3046249.1"/>
    <property type="molecule type" value="Genomic_DNA"/>
</dbReference>
<dbReference type="Gene3D" id="3.30.360.10">
    <property type="entry name" value="Dihydrodipicolinate Reductase, domain 2"/>
    <property type="match status" value="1"/>
</dbReference>
<reference evidence="3 4" key="1">
    <citation type="submission" date="2020-08" db="EMBL/GenBank/DDBJ databases">
        <title>Genomic Encyclopedia of Type Strains, Phase III (KMG-III): the genomes of soil and plant-associated and newly described type strains.</title>
        <authorList>
            <person name="Whitman W."/>
        </authorList>
    </citation>
    <scope>NUCLEOTIDE SEQUENCE [LARGE SCALE GENOMIC DNA]</scope>
    <source>
        <strain evidence="3 4">CECT 8654</strain>
    </source>
</reference>
<dbReference type="PANTHER" id="PTHR46278">
    <property type="entry name" value="DEHYDROGENASE, PUTATIVE-RELATED"/>
    <property type="match status" value="1"/>
</dbReference>
<evidence type="ECO:0000256" key="1">
    <source>
        <dbReference type="ARBA" id="ARBA00010584"/>
    </source>
</evidence>
<comment type="similarity">
    <text evidence="1">Belongs to the aspartate-semialdehyde dehydrogenase family.</text>
</comment>
<dbReference type="RefSeq" id="WP_183408943.1">
    <property type="nucleotide sequence ID" value="NZ_JACHWY010000001.1"/>
</dbReference>
<dbReference type="CDD" id="cd18129">
    <property type="entry name" value="ASADH_C_USG1_like"/>
    <property type="match status" value="1"/>
</dbReference>
<dbReference type="AlphaFoldDB" id="A0A7W4Z477"/>
<accession>A0A7W4Z477</accession>
<dbReference type="InterPro" id="IPR012280">
    <property type="entry name" value="Semialdhyde_DH_dimer_dom"/>
</dbReference>
<keyword evidence="4" id="KW-1185">Reference proteome</keyword>